<reference evidence="1" key="1">
    <citation type="submission" date="2021-02" db="EMBL/GenBank/DDBJ databases">
        <authorList>
            <consortium name="DOE Joint Genome Institute"/>
            <person name="Ahrendt S."/>
            <person name="Looney B.P."/>
            <person name="Miyauchi S."/>
            <person name="Morin E."/>
            <person name="Drula E."/>
            <person name="Courty P.E."/>
            <person name="Chicoki N."/>
            <person name="Fauchery L."/>
            <person name="Kohler A."/>
            <person name="Kuo A."/>
            <person name="Labutti K."/>
            <person name="Pangilinan J."/>
            <person name="Lipzen A."/>
            <person name="Riley R."/>
            <person name="Andreopoulos W."/>
            <person name="He G."/>
            <person name="Johnson J."/>
            <person name="Barry K.W."/>
            <person name="Grigoriev I.V."/>
            <person name="Nagy L."/>
            <person name="Hibbett D."/>
            <person name="Henrissat B."/>
            <person name="Matheny P.B."/>
            <person name="Labbe J."/>
            <person name="Martin F."/>
        </authorList>
    </citation>
    <scope>NUCLEOTIDE SEQUENCE</scope>
    <source>
        <strain evidence="1">FP105234-sp</strain>
    </source>
</reference>
<dbReference type="EMBL" id="MU275889">
    <property type="protein sequence ID" value="KAI0048298.1"/>
    <property type="molecule type" value="Genomic_DNA"/>
</dbReference>
<protein>
    <submittedName>
        <fullName evidence="1">Uncharacterized protein</fullName>
    </submittedName>
</protein>
<comment type="caution">
    <text evidence="1">The sequence shown here is derived from an EMBL/GenBank/DDBJ whole genome shotgun (WGS) entry which is preliminary data.</text>
</comment>
<keyword evidence="2" id="KW-1185">Reference proteome</keyword>
<reference evidence="1" key="2">
    <citation type="journal article" date="2022" name="New Phytol.">
        <title>Evolutionary transition to the ectomycorrhizal habit in the genomes of a hyperdiverse lineage of mushroom-forming fungi.</title>
        <authorList>
            <person name="Looney B."/>
            <person name="Miyauchi S."/>
            <person name="Morin E."/>
            <person name="Drula E."/>
            <person name="Courty P.E."/>
            <person name="Kohler A."/>
            <person name="Kuo A."/>
            <person name="LaButti K."/>
            <person name="Pangilinan J."/>
            <person name="Lipzen A."/>
            <person name="Riley R."/>
            <person name="Andreopoulos W."/>
            <person name="He G."/>
            <person name="Johnson J."/>
            <person name="Nolan M."/>
            <person name="Tritt A."/>
            <person name="Barry K.W."/>
            <person name="Grigoriev I.V."/>
            <person name="Nagy L.G."/>
            <person name="Hibbett D."/>
            <person name="Henrissat B."/>
            <person name="Matheny P.B."/>
            <person name="Labbe J."/>
            <person name="Martin F.M."/>
        </authorList>
    </citation>
    <scope>NUCLEOTIDE SEQUENCE</scope>
    <source>
        <strain evidence="1">FP105234-sp</strain>
    </source>
</reference>
<evidence type="ECO:0000313" key="1">
    <source>
        <dbReference type="EMBL" id="KAI0048298.1"/>
    </source>
</evidence>
<sequence length="1053" mass="110273">MLRRAPTADRSWVVLSDAQESEGSLIPFTSDDEVDELISTPPMKRKAASPPTTTRPGKARKLNRPPASQRDRSPSASSASSEPEIIWRSDAKPWLGTDGSAKGKFTKPTRQTRPINLKPAVKVTVKLVEKGRARRSNSKPGQSSDRSKPRTSIPEANEVIEISDDEPPLVQAAKRKMKTPVQATAGIADDPIVIDSSSDGEGPVPASITAPKRALVRQARRGGRVSSPTFTPVTSHSTSTGPPASRVDVSTTHDVQPSIVQTPHRSPPHVRPPDTSGDDSGYAEEPECREDNPPQDMVISPSKPPASLPASPLTSPRTLSVPAPSDSATPAFSALALPPLGVSAQRDGEQSLSLKSSSVIKAPTSAQTHETRTLPDTASPAPGHNDIRITAANNIPINTSIIPSSPVSKHVPSDLKPPSSASVNIIASSSKTSSRQISMHLPSTSKPPSAVSVNPSDSIPKPRLPDATSAATSLSANLHSSKTNETTKKKRLFGGLYDGPSGFWKGVLPQRVATNPSTPQAQASSPRVLQAQASRKTAAMEVGQEASSSTTVLMDFQQSPPPELPVLLTLPAKRVQEDSPFGESIPSLEIPMPVNPHKQDTVSTSGVEKPLREGQRAAGSEPRLSLPATQTSAATAVVDESTAVTHSCPPASKVGPFVLEAQRTEEDLYAETNTATQEATPGPSMSRSQASTRQILTLSRSRNHLISTPASSQATPGAASSGSKVIDIRQSLARNPQSSSSAKKLKIRDRQRVYSRPSVPNSESAAIIDLTLSDDEMPASPTVIRASQIPVSMIRDGGASQVTDSPERAVSAARSVSASEPERLSALELVRGIKRGLIGQEPPQLSMAALSQKSTPPLLDDLTGHASSKNAPVASLAAAPSPPIATSAASGASSQGAAITAISAREPVFGMSSGPLATSSRQHDGLVRPSRDEQPASSSSQVLSLLRFVRTSSLQNIAPASATSGDRDVFTSTPSAEDPEPAAVSATSPQDTASPNLSAQAEPETIIVDDESSPGSLAYPDDASVAVDDDNHSSSEVEVEVNLIKHHLVAIMR</sequence>
<name>A0ACB8RVU7_9AGAM</name>
<dbReference type="Proteomes" id="UP000814033">
    <property type="component" value="Unassembled WGS sequence"/>
</dbReference>
<accession>A0ACB8RVU7</accession>
<evidence type="ECO:0000313" key="2">
    <source>
        <dbReference type="Proteomes" id="UP000814033"/>
    </source>
</evidence>
<gene>
    <name evidence="1" type="ORF">FA95DRAFT_1098987</name>
</gene>
<proteinExistence type="predicted"/>
<organism evidence="1 2">
    <name type="scientific">Auriscalpium vulgare</name>
    <dbReference type="NCBI Taxonomy" id="40419"/>
    <lineage>
        <taxon>Eukaryota</taxon>
        <taxon>Fungi</taxon>
        <taxon>Dikarya</taxon>
        <taxon>Basidiomycota</taxon>
        <taxon>Agaricomycotina</taxon>
        <taxon>Agaricomycetes</taxon>
        <taxon>Russulales</taxon>
        <taxon>Auriscalpiaceae</taxon>
        <taxon>Auriscalpium</taxon>
    </lineage>
</organism>